<evidence type="ECO:0000313" key="3">
    <source>
        <dbReference type="EMBL" id="NYT49454.1"/>
    </source>
</evidence>
<feature type="signal peptide" evidence="2">
    <location>
        <begin position="1"/>
        <end position="41"/>
    </location>
</feature>
<feature type="chain" id="PRO_5032888054" evidence="2">
    <location>
        <begin position="42"/>
        <end position="344"/>
    </location>
</feature>
<dbReference type="Gene3D" id="3.40.190.10">
    <property type="entry name" value="Periplasmic binding protein-like II"/>
    <property type="match status" value="1"/>
</dbReference>
<dbReference type="Pfam" id="PF03401">
    <property type="entry name" value="TctC"/>
    <property type="match status" value="1"/>
</dbReference>
<dbReference type="PANTHER" id="PTHR42928:SF5">
    <property type="entry name" value="BLR1237 PROTEIN"/>
    <property type="match status" value="1"/>
</dbReference>
<comment type="caution">
    <text evidence="3">The sequence shown here is derived from an EMBL/GenBank/DDBJ whole genome shotgun (WGS) entry which is preliminary data.</text>
</comment>
<proteinExistence type="inferred from homology"/>
<gene>
    <name evidence="3" type="ORF">H0A72_09050</name>
</gene>
<accession>A0A853FU24</accession>
<keyword evidence="4" id="KW-1185">Reference proteome</keyword>
<dbReference type="RefSeq" id="WP_180154747.1">
    <property type="nucleotide sequence ID" value="NZ_JACCEM010000004.1"/>
</dbReference>
<evidence type="ECO:0000256" key="2">
    <source>
        <dbReference type="SAM" id="SignalP"/>
    </source>
</evidence>
<dbReference type="EMBL" id="JACCEM010000004">
    <property type="protein sequence ID" value="NYT49454.1"/>
    <property type="molecule type" value="Genomic_DNA"/>
</dbReference>
<dbReference type="PANTHER" id="PTHR42928">
    <property type="entry name" value="TRICARBOXYLATE-BINDING PROTEIN"/>
    <property type="match status" value="1"/>
</dbReference>
<dbReference type="PIRSF" id="PIRSF017082">
    <property type="entry name" value="YflP"/>
    <property type="match status" value="1"/>
</dbReference>
<dbReference type="PROSITE" id="PS51318">
    <property type="entry name" value="TAT"/>
    <property type="match status" value="1"/>
</dbReference>
<dbReference type="AlphaFoldDB" id="A0A853FU24"/>
<evidence type="ECO:0000256" key="1">
    <source>
        <dbReference type="ARBA" id="ARBA00006987"/>
    </source>
</evidence>
<organism evidence="3 4">
    <name type="scientific">Parapusillimonas granuli</name>
    <dbReference type="NCBI Taxonomy" id="380911"/>
    <lineage>
        <taxon>Bacteria</taxon>
        <taxon>Pseudomonadati</taxon>
        <taxon>Pseudomonadota</taxon>
        <taxon>Betaproteobacteria</taxon>
        <taxon>Burkholderiales</taxon>
        <taxon>Alcaligenaceae</taxon>
        <taxon>Parapusillimonas</taxon>
    </lineage>
</organism>
<dbReference type="InterPro" id="IPR005064">
    <property type="entry name" value="BUG"/>
</dbReference>
<dbReference type="SUPFAM" id="SSF53850">
    <property type="entry name" value="Periplasmic binding protein-like II"/>
    <property type="match status" value="1"/>
</dbReference>
<name>A0A853FU24_9BURK</name>
<comment type="similarity">
    <text evidence="1">Belongs to the UPF0065 (bug) family.</text>
</comment>
<dbReference type="Gene3D" id="3.40.190.150">
    <property type="entry name" value="Bordetella uptake gene, domain 1"/>
    <property type="match status" value="1"/>
</dbReference>
<sequence>MFNKNEETNRSGAIRPGRAFRRLRRALLATVAVSLAGAGLAAPAAAAYPEKPVKIIVPYPAGGFNDTLGRLMGNKLGDIFGQSFIVDNKPGAGTMIGTSQAAKSPADGHTLLVVQFPFAANPWLYKNIAYDTRKDFAPIMLAGRSPMVLVVNAESSIRSMSDLLEKARKNPGAINYGSSGPGSSNHLAMALFEGMAKISLTQVPYKGSTPMLTDLAGGQIEVAFDALPHALPFIQSGKIRPIAIGHATRSPVLPDVPTVTEAGVAGYEVSSWHGFVAPAGTPDDILATLNREMNKVLQMDDVKQVFAEQGVTPDGGSRAAFADFINGQLDLWKRVVQEAKIEAQ</sequence>
<dbReference type="Proteomes" id="UP000559809">
    <property type="component" value="Unassembled WGS sequence"/>
</dbReference>
<dbReference type="InterPro" id="IPR042100">
    <property type="entry name" value="Bug_dom1"/>
</dbReference>
<evidence type="ECO:0000313" key="4">
    <source>
        <dbReference type="Proteomes" id="UP000559809"/>
    </source>
</evidence>
<protein>
    <submittedName>
        <fullName evidence="3">Tripartite tricarboxylate transporter substrate binding protein</fullName>
    </submittedName>
</protein>
<keyword evidence="2" id="KW-0732">Signal</keyword>
<reference evidence="3 4" key="1">
    <citation type="submission" date="2020-07" db="EMBL/GenBank/DDBJ databases">
        <title>Taxonomic revisions and descriptions of new bacterial species based on genomic comparisons in the high-G+C-content subgroup of the family Alcaligenaceae.</title>
        <authorList>
            <person name="Szabo A."/>
            <person name="Felfoldi T."/>
        </authorList>
    </citation>
    <scope>NUCLEOTIDE SEQUENCE [LARGE SCALE GENOMIC DNA]</scope>
    <source>
        <strain evidence="3 4">LMG 24012</strain>
    </source>
</reference>
<dbReference type="InterPro" id="IPR006311">
    <property type="entry name" value="TAT_signal"/>
</dbReference>
<dbReference type="CDD" id="cd13578">
    <property type="entry name" value="PBP2_Bug27"/>
    <property type="match status" value="1"/>
</dbReference>